<dbReference type="Pfam" id="PF24883">
    <property type="entry name" value="NPHP3_N"/>
    <property type="match status" value="1"/>
</dbReference>
<evidence type="ECO:0000259" key="3">
    <source>
        <dbReference type="PROSITE" id="PS50837"/>
    </source>
</evidence>
<dbReference type="OrthoDB" id="7464126at2759"/>
<feature type="domain" description="NACHT" evidence="3">
    <location>
        <begin position="545"/>
        <end position="694"/>
    </location>
</feature>
<organism evidence="4 5">
    <name type="scientific">Fusarium heterosporum</name>
    <dbReference type="NCBI Taxonomy" id="42747"/>
    <lineage>
        <taxon>Eukaryota</taxon>
        <taxon>Fungi</taxon>
        <taxon>Dikarya</taxon>
        <taxon>Ascomycota</taxon>
        <taxon>Pezizomycotina</taxon>
        <taxon>Sordariomycetes</taxon>
        <taxon>Hypocreomycetidae</taxon>
        <taxon>Hypocreales</taxon>
        <taxon>Nectriaceae</taxon>
        <taxon>Fusarium</taxon>
        <taxon>Fusarium heterosporum species complex</taxon>
    </lineage>
</organism>
<accession>A0A8H5TXF5</accession>
<dbReference type="InterPro" id="IPR056884">
    <property type="entry name" value="NPHP3-like_N"/>
</dbReference>
<feature type="coiled-coil region" evidence="2">
    <location>
        <begin position="427"/>
        <end position="454"/>
    </location>
</feature>
<name>A0A8H5TXF5_FUSHE</name>
<reference evidence="4 5" key="1">
    <citation type="submission" date="2020-05" db="EMBL/GenBank/DDBJ databases">
        <title>Identification and distribution of gene clusters putatively required for synthesis of sphingolipid metabolism inhibitors in phylogenetically diverse species of the filamentous fungus Fusarium.</title>
        <authorList>
            <person name="Kim H.-S."/>
            <person name="Busman M."/>
            <person name="Brown D.W."/>
            <person name="Divon H."/>
            <person name="Uhlig S."/>
            <person name="Proctor R.H."/>
        </authorList>
    </citation>
    <scope>NUCLEOTIDE SEQUENCE [LARGE SCALE GENOMIC DNA]</scope>
    <source>
        <strain evidence="4 5">NRRL 20693</strain>
    </source>
</reference>
<dbReference type="InterPro" id="IPR027417">
    <property type="entry name" value="P-loop_NTPase"/>
</dbReference>
<keyword evidence="1" id="KW-0677">Repeat</keyword>
<dbReference type="InterPro" id="IPR007111">
    <property type="entry name" value="NACHT_NTPase"/>
</dbReference>
<gene>
    <name evidence="4" type="ORF">FHETE_2229</name>
</gene>
<keyword evidence="5" id="KW-1185">Reference proteome</keyword>
<evidence type="ECO:0000256" key="2">
    <source>
        <dbReference type="SAM" id="Coils"/>
    </source>
</evidence>
<dbReference type="SUPFAM" id="SSF52540">
    <property type="entry name" value="P-loop containing nucleoside triphosphate hydrolases"/>
    <property type="match status" value="1"/>
</dbReference>
<dbReference type="PANTHER" id="PTHR10039">
    <property type="entry name" value="AMELOGENIN"/>
    <property type="match status" value="1"/>
</dbReference>
<proteinExistence type="predicted"/>
<dbReference type="InterPro" id="IPR054471">
    <property type="entry name" value="GPIID_WHD"/>
</dbReference>
<evidence type="ECO:0000313" key="4">
    <source>
        <dbReference type="EMBL" id="KAF5676102.1"/>
    </source>
</evidence>
<sequence length="1326" mass="149254">MSFQYQTTSYPILLFTTPLQNQKKLFKKPLDVIGHWAVCINGVCYELTRASKDEKKKNKLKGNHWIRVLSLDRWKEIKRFEIRAVSEPKLVGYTAQPFSHEIIHYIAILIWQTSLPEKYVYDENNCQVFIRLLVELVGNLEVKAKFPTFFSEEVKKAGIARDSTALIATAGMATVAAGTSLMFAPVDPSGASAAGFFLAASTALRSTTALWSARINKEEFIKGAQAELRKRLINERPGVQSGTQVVLVAREPLVRLSKGRTSLAPFLVLLQQKFTNLQPPAIAMASIQPAGSQRVAISRSGAGRDDSTEAVKELEATLAGFQAILSDDDRKQLQKLKKTTHDAQSIITFTAELDAMGEKRRGRSIASRLASFLQTVEQFTPIIDTYIQSNPDISALIWGSVKLTFMSQLRACVEDIRTKAKNVQDDIELTKAYYDREEQQLQAKEREEAGEHRKRMFAWTFKLSSGMDVAEAQRKKSAAGTPNQYLFFTQLMIPEQERHRALQELSSYNYTSVFNITRNKRHRGTAKWVFESEEYQEWVNATHSSVLHITGKIGSGKTVLASSIVERLTQVQPPQQFVSFFFLDFQDSASLDTETVIRSCVQQLLSAASATNRSPETISNLDSFLQRAKSSFFSRAQLAQLYNAAAGFVEKWYIVIDGLDESKPGQELDLLKFLAGVLGKLNKPHCIKILFSSRETISNTIRLNFPGSGRLLTGLRYTSSDIYAYADDILAEKLSAGELVVEDATLADEILKTIASKEQGMFLWAFLVIEDICNGKNDKEIRQALGSIPADLPATLDRALGRIFKRRNQQIAKKAFSWTQAALQPLTLSQIREALSIEIGQHTLRREDLISGIERLPIWCENLIYLEHTDDTVRFSHHSVQEFLLMPGSGEFRDLHIKEKEWNQLIGDVCITYLNLGNFHTAIKEKPLDTEKSLCLSLDVSGIAGRTVQSAVQGNTGTRIGRFAAQLVRSSGTSNESASHDLVYSCPPTKPKEDTEYHFLEYATDNWYKHPIDVDFKGNELTERLLGRAIHNSIQRPQNEPWINHGYGAEYVRLDEFPYAKTLHHLLLRIPTESMAMSSLSACFLFANSTQNWGLACRAFQLLLEDHRKSKNNTHVSRTNDKETLLCTLALYKNHKACRNRCFTVARRVLNHETLVRETLDAIAYGVPYLPSLENNVISSLCACTLERRLQLEADCCKVLATGYSQDDDSALWAFATLAKTSRTQTSLITIRTLSNICQINIDTLLRMRTSSGVSLLDVQVRGGILTFLHKNQAKYLGHGLDHLLLEDIEQFFDESDRTIVGDMFKRSQPAHHRGKSYVLPLINYS</sequence>
<dbReference type="Pfam" id="PF22939">
    <property type="entry name" value="WHD_GPIID"/>
    <property type="match status" value="1"/>
</dbReference>
<dbReference type="Proteomes" id="UP000567885">
    <property type="component" value="Unassembled WGS sequence"/>
</dbReference>
<evidence type="ECO:0000313" key="5">
    <source>
        <dbReference type="Proteomes" id="UP000567885"/>
    </source>
</evidence>
<keyword evidence="2" id="KW-0175">Coiled coil</keyword>
<dbReference type="EMBL" id="JAAGWQ010000035">
    <property type="protein sequence ID" value="KAF5676102.1"/>
    <property type="molecule type" value="Genomic_DNA"/>
</dbReference>
<evidence type="ECO:0000256" key="1">
    <source>
        <dbReference type="ARBA" id="ARBA00022737"/>
    </source>
</evidence>
<protein>
    <recommendedName>
        <fullName evidence="3">NACHT domain-containing protein</fullName>
    </recommendedName>
</protein>
<comment type="caution">
    <text evidence="4">The sequence shown here is derived from an EMBL/GenBank/DDBJ whole genome shotgun (WGS) entry which is preliminary data.</text>
</comment>
<dbReference type="Gene3D" id="3.40.50.300">
    <property type="entry name" value="P-loop containing nucleotide triphosphate hydrolases"/>
    <property type="match status" value="1"/>
</dbReference>
<dbReference type="PROSITE" id="PS50837">
    <property type="entry name" value="NACHT"/>
    <property type="match status" value="1"/>
</dbReference>